<name>A0ABT8R8W8_9BACT</name>
<feature type="domain" description="ATP-grasp fold RimK-type" evidence="2">
    <location>
        <begin position="80"/>
        <end position="138"/>
    </location>
</feature>
<evidence type="ECO:0000313" key="4">
    <source>
        <dbReference type="Proteomes" id="UP001168528"/>
    </source>
</evidence>
<dbReference type="Pfam" id="PF08443">
    <property type="entry name" value="RimK"/>
    <property type="match status" value="1"/>
</dbReference>
<evidence type="ECO:0000313" key="3">
    <source>
        <dbReference type="EMBL" id="MDO1448529.1"/>
    </source>
</evidence>
<organism evidence="3 4">
    <name type="scientific">Rhodocytophaga aerolata</name>
    <dbReference type="NCBI Taxonomy" id="455078"/>
    <lineage>
        <taxon>Bacteria</taxon>
        <taxon>Pseudomonadati</taxon>
        <taxon>Bacteroidota</taxon>
        <taxon>Cytophagia</taxon>
        <taxon>Cytophagales</taxon>
        <taxon>Rhodocytophagaceae</taxon>
        <taxon>Rhodocytophaga</taxon>
    </lineage>
</organism>
<keyword evidence="1" id="KW-0812">Transmembrane</keyword>
<comment type="caution">
    <text evidence="3">The sequence shown here is derived from an EMBL/GenBank/DDBJ whole genome shotgun (WGS) entry which is preliminary data.</text>
</comment>
<dbReference type="Proteomes" id="UP001168528">
    <property type="component" value="Unassembled WGS sequence"/>
</dbReference>
<keyword evidence="1" id="KW-0472">Membrane</keyword>
<sequence length="344" mass="40097">MSNSWIKLTKWEFWPFWLFYTPIYFYWIWLSIRARSFVFFSAANPRMELGGFGGYSKYNVIKQFSSELIPKTVLINSAVSDPEELLKQIKSQGLSFPLIIKPDVGERGWKVEKINHSQAFMEYLSQNRQKLLIQEYIDYPLEFGIMYHRMPGQARGYITSIVQKEFLSVTGDGKSTLQELFNRFTRTKYHLPMLLKLYKGELTKVLKPGEVLELVSIGNHARGTTFLNANHLITPGLVQVFDNISRTIDGFYFGRYDIRVPGLEDLYAGRNIKILELNGANSEPAHIYDPQMRISHAYKHLFRHWHILFNISMQNHKKGHSFTPLLKAMTILRNRKSVHYLASS</sequence>
<keyword evidence="1" id="KW-1133">Transmembrane helix</keyword>
<dbReference type="Gene3D" id="3.30.1490.20">
    <property type="entry name" value="ATP-grasp fold, A domain"/>
    <property type="match status" value="1"/>
</dbReference>
<protein>
    <recommendedName>
        <fullName evidence="2">ATP-grasp fold RimK-type domain-containing protein</fullName>
    </recommendedName>
</protein>
<dbReference type="InterPro" id="IPR013815">
    <property type="entry name" value="ATP_grasp_subdomain_1"/>
</dbReference>
<gene>
    <name evidence="3" type="ORF">Q0590_19790</name>
</gene>
<dbReference type="InterPro" id="IPR013651">
    <property type="entry name" value="ATP-grasp_RimK-type"/>
</dbReference>
<reference evidence="3" key="1">
    <citation type="submission" date="2023-07" db="EMBL/GenBank/DDBJ databases">
        <title>The genome sequence of Rhodocytophaga aerolata KACC 12507.</title>
        <authorList>
            <person name="Zhang X."/>
        </authorList>
    </citation>
    <scope>NUCLEOTIDE SEQUENCE</scope>
    <source>
        <strain evidence="3">KACC 12507</strain>
    </source>
</reference>
<dbReference type="EMBL" id="JAUKPO010000012">
    <property type="protein sequence ID" value="MDO1448529.1"/>
    <property type="molecule type" value="Genomic_DNA"/>
</dbReference>
<proteinExistence type="predicted"/>
<accession>A0ABT8R8W8</accession>
<keyword evidence="4" id="KW-1185">Reference proteome</keyword>
<evidence type="ECO:0000256" key="1">
    <source>
        <dbReference type="SAM" id="Phobius"/>
    </source>
</evidence>
<evidence type="ECO:0000259" key="2">
    <source>
        <dbReference type="Pfam" id="PF08443"/>
    </source>
</evidence>
<dbReference type="SUPFAM" id="SSF56059">
    <property type="entry name" value="Glutathione synthetase ATP-binding domain-like"/>
    <property type="match status" value="1"/>
</dbReference>
<dbReference type="RefSeq" id="WP_302039330.1">
    <property type="nucleotide sequence ID" value="NZ_JAUKPO010000012.1"/>
</dbReference>
<feature type="transmembrane region" description="Helical" evidence="1">
    <location>
        <begin position="13"/>
        <end position="32"/>
    </location>
</feature>